<dbReference type="EMBL" id="CP036498">
    <property type="protein sequence ID" value="QUS37742.1"/>
    <property type="molecule type" value="Genomic_DNA"/>
</dbReference>
<keyword evidence="3" id="KW-1185">Reference proteome</keyword>
<feature type="signal peptide" evidence="1">
    <location>
        <begin position="1"/>
        <end position="27"/>
    </location>
</feature>
<gene>
    <name evidence="2" type="ORF">RPMA_01810</name>
</gene>
<evidence type="ECO:0000313" key="3">
    <source>
        <dbReference type="Proteomes" id="UP000682843"/>
    </source>
</evidence>
<protein>
    <submittedName>
        <fullName evidence="2">Uncharacterized protein</fullName>
    </submittedName>
</protein>
<sequence>MNLKKLFGLAAVAGLMFVAAPSQQANAVSLNNPGVAATVQGAGEGLKTDVQYRRHHHHRGYRHHHVRRHHGWHRHHHVRRHHGWHRPHYGHHRHRHWR</sequence>
<name>A0ABX8A385_9BRAD</name>
<accession>A0ABX8A385</accession>
<dbReference type="Proteomes" id="UP000682843">
    <property type="component" value="Chromosome"/>
</dbReference>
<proteinExistence type="predicted"/>
<dbReference type="RefSeq" id="WP_211911237.1">
    <property type="nucleotide sequence ID" value="NZ_CP036498.1"/>
</dbReference>
<organism evidence="2 3">
    <name type="scientific">Tardiphaga alba</name>
    <dbReference type="NCBI Taxonomy" id="340268"/>
    <lineage>
        <taxon>Bacteria</taxon>
        <taxon>Pseudomonadati</taxon>
        <taxon>Pseudomonadota</taxon>
        <taxon>Alphaproteobacteria</taxon>
        <taxon>Hyphomicrobiales</taxon>
        <taxon>Nitrobacteraceae</taxon>
        <taxon>Tardiphaga</taxon>
    </lineage>
</organism>
<feature type="chain" id="PRO_5047427689" evidence="1">
    <location>
        <begin position="28"/>
        <end position="98"/>
    </location>
</feature>
<evidence type="ECO:0000256" key="1">
    <source>
        <dbReference type="SAM" id="SignalP"/>
    </source>
</evidence>
<reference evidence="2 3" key="1">
    <citation type="submission" date="2019-02" db="EMBL/GenBank/DDBJ databases">
        <title>Emended description of the genus Rhodopseudomonas and description of Rhodopseudomonas albus sp. nov., a non-phototrophic, heavy-metal-tolerant bacterium isolated from garden soil.</title>
        <authorList>
            <person name="Bao Z."/>
            <person name="Cao W.W."/>
            <person name="Sato Y."/>
            <person name="Nishizawa T."/>
            <person name="Zhao J."/>
            <person name="Guo Y."/>
            <person name="Ohta H."/>
        </authorList>
    </citation>
    <scope>NUCLEOTIDE SEQUENCE [LARGE SCALE GENOMIC DNA]</scope>
    <source>
        <strain evidence="2 3">SK50-23</strain>
    </source>
</reference>
<keyword evidence="1" id="KW-0732">Signal</keyword>
<evidence type="ECO:0000313" key="2">
    <source>
        <dbReference type="EMBL" id="QUS37742.1"/>
    </source>
</evidence>